<dbReference type="InterPro" id="IPR007221">
    <property type="entry name" value="MreC"/>
</dbReference>
<evidence type="ECO:0000256" key="5">
    <source>
        <dbReference type="SAM" id="Coils"/>
    </source>
</evidence>
<dbReference type="AlphaFoldDB" id="A0A0G0U2G2"/>
<evidence type="ECO:0000313" key="8">
    <source>
        <dbReference type="Proteomes" id="UP000034601"/>
    </source>
</evidence>
<evidence type="ECO:0000256" key="4">
    <source>
        <dbReference type="ARBA" id="ARBA00032089"/>
    </source>
</evidence>
<dbReference type="NCBIfam" id="TIGR00219">
    <property type="entry name" value="mreC"/>
    <property type="match status" value="1"/>
</dbReference>
<proteinExistence type="inferred from homology"/>
<dbReference type="GO" id="GO:0008360">
    <property type="term" value="P:regulation of cell shape"/>
    <property type="evidence" value="ECO:0007669"/>
    <property type="project" value="UniProtKB-KW"/>
</dbReference>
<dbReference type="InterPro" id="IPR042175">
    <property type="entry name" value="Cell/Rod_MreC_2"/>
</dbReference>
<protein>
    <recommendedName>
        <fullName evidence="2">Cell shape-determining protein MreC</fullName>
    </recommendedName>
    <alternativeName>
        <fullName evidence="4">Cell shape protein MreC</fullName>
    </alternativeName>
</protein>
<dbReference type="PANTHER" id="PTHR34138:SF1">
    <property type="entry name" value="CELL SHAPE-DETERMINING PROTEIN MREC"/>
    <property type="match status" value="1"/>
</dbReference>
<evidence type="ECO:0000256" key="1">
    <source>
        <dbReference type="ARBA" id="ARBA00009369"/>
    </source>
</evidence>
<dbReference type="EMBL" id="LCAB01000007">
    <property type="protein sequence ID" value="KKR83273.1"/>
    <property type="molecule type" value="Genomic_DNA"/>
</dbReference>
<evidence type="ECO:0000256" key="2">
    <source>
        <dbReference type="ARBA" id="ARBA00013855"/>
    </source>
</evidence>
<dbReference type="PANTHER" id="PTHR34138">
    <property type="entry name" value="CELL SHAPE-DETERMINING PROTEIN MREC"/>
    <property type="match status" value="1"/>
</dbReference>
<comment type="similarity">
    <text evidence="1">Belongs to the MreC family.</text>
</comment>
<dbReference type="PIRSF" id="PIRSF038471">
    <property type="entry name" value="MreC"/>
    <property type="match status" value="1"/>
</dbReference>
<gene>
    <name evidence="7" type="ORF">UU29_C0007G0143</name>
</gene>
<evidence type="ECO:0000313" key="7">
    <source>
        <dbReference type="EMBL" id="KKR83273.1"/>
    </source>
</evidence>
<dbReference type="InterPro" id="IPR055342">
    <property type="entry name" value="MreC_beta-barrel_core"/>
</dbReference>
<evidence type="ECO:0000259" key="6">
    <source>
        <dbReference type="Pfam" id="PF04085"/>
    </source>
</evidence>
<name>A0A0G0U2G2_9BACT</name>
<keyword evidence="3" id="KW-0133">Cell shape</keyword>
<dbReference type="Gene3D" id="2.40.10.350">
    <property type="entry name" value="Rod shape-determining protein MreC, domain 2"/>
    <property type="match status" value="1"/>
</dbReference>
<dbReference type="GO" id="GO:0005886">
    <property type="term" value="C:plasma membrane"/>
    <property type="evidence" value="ECO:0007669"/>
    <property type="project" value="TreeGrafter"/>
</dbReference>
<dbReference type="Gene3D" id="2.40.10.340">
    <property type="entry name" value="Rod shape-determining protein MreC, domain 1"/>
    <property type="match status" value="1"/>
</dbReference>
<comment type="caution">
    <text evidence="7">The sequence shown here is derived from an EMBL/GenBank/DDBJ whole genome shotgun (WGS) entry which is preliminary data.</text>
</comment>
<evidence type="ECO:0000256" key="3">
    <source>
        <dbReference type="ARBA" id="ARBA00022960"/>
    </source>
</evidence>
<keyword evidence="5" id="KW-0175">Coiled coil</keyword>
<dbReference type="Proteomes" id="UP000034601">
    <property type="component" value="Unassembled WGS sequence"/>
</dbReference>
<feature type="coiled-coil region" evidence="5">
    <location>
        <begin position="64"/>
        <end position="105"/>
    </location>
</feature>
<dbReference type="InterPro" id="IPR042177">
    <property type="entry name" value="Cell/Rod_1"/>
</dbReference>
<accession>A0A0G0U2G2</accession>
<organism evidence="7 8">
    <name type="scientific">Candidatus Daviesbacteria bacterium GW2011_GWA2_40_9</name>
    <dbReference type="NCBI Taxonomy" id="1618424"/>
    <lineage>
        <taxon>Bacteria</taxon>
        <taxon>Candidatus Daviesiibacteriota</taxon>
    </lineage>
</organism>
<reference evidence="7 8" key="1">
    <citation type="journal article" date="2015" name="Nature">
        <title>rRNA introns, odd ribosomes, and small enigmatic genomes across a large radiation of phyla.</title>
        <authorList>
            <person name="Brown C.T."/>
            <person name="Hug L.A."/>
            <person name="Thomas B.C."/>
            <person name="Sharon I."/>
            <person name="Castelle C.J."/>
            <person name="Singh A."/>
            <person name="Wilkins M.J."/>
            <person name="Williams K.H."/>
            <person name="Banfield J.F."/>
        </authorList>
    </citation>
    <scope>NUCLEOTIDE SEQUENCE [LARGE SCALE GENOMIC DNA]</scope>
</reference>
<dbReference type="Pfam" id="PF04085">
    <property type="entry name" value="MreC"/>
    <property type="match status" value="1"/>
</dbReference>
<sequence>MKVLPDFKLFIFLSLTSVFIFLFDQLGMLNFPKSLLQSLTIPIQYGFYKSGTSLSRQFEFVAMVRRASLENKALKRQLGDLLVENANLRKKLAENESLLEQYSKLNPKTYDLLPSRPIGTGRFVTLDRGLEDGVGVGQTVVFKDSLIGQIKQVSPKTSEVMLLSDPDSKIAVYSQNSQGKAKGILQGQFGSEILMDKILHQETVEAGDLVYSEGTEGKFPKGLIVGKVTEVFQRENEVFKQAKVEPIYDIHELDMLFVIRNI</sequence>
<feature type="domain" description="Rod shape-determining protein MreC beta-barrel core" evidence="6">
    <location>
        <begin position="122"/>
        <end position="259"/>
    </location>
</feature>